<dbReference type="AlphaFoldDB" id="A0AA39IXZ3"/>
<dbReference type="EMBL" id="JAUEPT010000093">
    <property type="protein sequence ID" value="KAK0432503.1"/>
    <property type="molecule type" value="Genomic_DNA"/>
</dbReference>
<gene>
    <name evidence="1" type="ORF">EV421DRAFT_1499225</name>
</gene>
<sequence length="140" mass="15849">MTPRSRSDDSFESGLNYPARRRRGALLWSSHWFFLNRKQKRILFISVWARTRSTGNSWTSGETTGYHGWSSSVDSGSERFLGWEGASGAGARALGLTTSLVSFFLLYMCTSMGSWTFTVHYLCCYVSVLVHCYEPYDPEG</sequence>
<reference evidence="1" key="1">
    <citation type="submission" date="2023-06" db="EMBL/GenBank/DDBJ databases">
        <authorList>
            <consortium name="Lawrence Berkeley National Laboratory"/>
            <person name="Ahrendt S."/>
            <person name="Sahu N."/>
            <person name="Indic B."/>
            <person name="Wong-Bajracharya J."/>
            <person name="Merenyi Z."/>
            <person name="Ke H.-M."/>
            <person name="Monk M."/>
            <person name="Kocsube S."/>
            <person name="Drula E."/>
            <person name="Lipzen A."/>
            <person name="Balint B."/>
            <person name="Henrissat B."/>
            <person name="Andreopoulos B."/>
            <person name="Martin F.M."/>
            <person name="Harder C.B."/>
            <person name="Rigling D."/>
            <person name="Ford K.L."/>
            <person name="Foster G.D."/>
            <person name="Pangilinan J."/>
            <person name="Papanicolaou A."/>
            <person name="Barry K."/>
            <person name="LaButti K."/>
            <person name="Viragh M."/>
            <person name="Koriabine M."/>
            <person name="Yan M."/>
            <person name="Riley R."/>
            <person name="Champramary S."/>
            <person name="Plett K.L."/>
            <person name="Tsai I.J."/>
            <person name="Slot J."/>
            <person name="Sipos G."/>
            <person name="Plett J."/>
            <person name="Nagy L.G."/>
            <person name="Grigoriev I.V."/>
        </authorList>
    </citation>
    <scope>NUCLEOTIDE SEQUENCE</scope>
    <source>
        <strain evidence="1">FPL87.14</strain>
    </source>
</reference>
<comment type="caution">
    <text evidence="1">The sequence shown here is derived from an EMBL/GenBank/DDBJ whole genome shotgun (WGS) entry which is preliminary data.</text>
</comment>
<accession>A0AA39IXZ3</accession>
<keyword evidence="2" id="KW-1185">Reference proteome</keyword>
<evidence type="ECO:0000313" key="1">
    <source>
        <dbReference type="EMBL" id="KAK0432503.1"/>
    </source>
</evidence>
<organism evidence="1 2">
    <name type="scientific">Armillaria borealis</name>
    <dbReference type="NCBI Taxonomy" id="47425"/>
    <lineage>
        <taxon>Eukaryota</taxon>
        <taxon>Fungi</taxon>
        <taxon>Dikarya</taxon>
        <taxon>Basidiomycota</taxon>
        <taxon>Agaricomycotina</taxon>
        <taxon>Agaricomycetes</taxon>
        <taxon>Agaricomycetidae</taxon>
        <taxon>Agaricales</taxon>
        <taxon>Marasmiineae</taxon>
        <taxon>Physalacriaceae</taxon>
        <taxon>Armillaria</taxon>
    </lineage>
</organism>
<proteinExistence type="predicted"/>
<dbReference type="InterPro" id="IPR038564">
    <property type="entry name" value="Maf1_sf"/>
</dbReference>
<protein>
    <submittedName>
        <fullName evidence="1">Uncharacterized protein</fullName>
    </submittedName>
</protein>
<dbReference type="Gene3D" id="3.40.1000.50">
    <property type="entry name" value="Repressor of RNA polymerase III transcription Maf1"/>
    <property type="match status" value="1"/>
</dbReference>
<evidence type="ECO:0000313" key="2">
    <source>
        <dbReference type="Proteomes" id="UP001175226"/>
    </source>
</evidence>
<name>A0AA39IXZ3_9AGAR</name>
<dbReference type="Proteomes" id="UP001175226">
    <property type="component" value="Unassembled WGS sequence"/>
</dbReference>